<evidence type="ECO:0000259" key="1">
    <source>
        <dbReference type="Pfam" id="PF10686"/>
    </source>
</evidence>
<evidence type="ECO:0000313" key="3">
    <source>
        <dbReference type="Proteomes" id="UP000199412"/>
    </source>
</evidence>
<accession>A0A1G6W586</accession>
<protein>
    <recommendedName>
        <fullName evidence="1">YspA cpYpsA-related SLOG domain-containing protein</fullName>
    </recommendedName>
</protein>
<reference evidence="2 3" key="1">
    <citation type="submission" date="2016-10" db="EMBL/GenBank/DDBJ databases">
        <authorList>
            <person name="de Groot N.N."/>
        </authorList>
    </citation>
    <scope>NUCLEOTIDE SEQUENCE [LARGE SCALE GENOMIC DNA]</scope>
    <source>
        <strain evidence="2 3">ATCC 700224</strain>
    </source>
</reference>
<dbReference type="InterPro" id="IPR019627">
    <property type="entry name" value="YAcAr"/>
</dbReference>
<dbReference type="EMBL" id="FNAP01000001">
    <property type="protein sequence ID" value="SDD60205.1"/>
    <property type="molecule type" value="Genomic_DNA"/>
</dbReference>
<sequence length="313" mass="34340">MIRDVLPPTDDPHAAVSATAHLLEELQLHGIRPFQDEPDPRPMPDAKTAESAVTVCLDTLADLFTATRLEDDLGDLLWSVVNAFHRRVGALDRALDTNEQAQRRAQAEQDGSEVRSVELERLTAEGIGLIERRNAFEAFRDTAAETFEAITGGAWRPRAGSLTNRRALTAAVIDSRDFLAARQRADTQVMLPPGPRVAFAGGTACTDHRRIWAVLDKVRDRHPDMVLLHGGAPKGAERIAACWADQRGVPQVVFRPEWPRHGKAAPFRRNEQLLESLPIGVIVFPGSGITDNLADTARRMGIPVWKIGPESGA</sequence>
<dbReference type="Proteomes" id="UP000199412">
    <property type="component" value="Unassembled WGS sequence"/>
</dbReference>
<name>A0A1G6W586_9PROT</name>
<dbReference type="STRING" id="69960.SAMN05421720_1016"/>
<keyword evidence="3" id="KW-1185">Reference proteome</keyword>
<organism evidence="2 3">
    <name type="scientific">Rhodospira trueperi</name>
    <dbReference type="NCBI Taxonomy" id="69960"/>
    <lineage>
        <taxon>Bacteria</taxon>
        <taxon>Pseudomonadati</taxon>
        <taxon>Pseudomonadota</taxon>
        <taxon>Alphaproteobacteria</taxon>
        <taxon>Rhodospirillales</taxon>
        <taxon>Rhodospirillaceae</taxon>
        <taxon>Rhodospira</taxon>
    </lineage>
</organism>
<dbReference type="RefSeq" id="WP_245699023.1">
    <property type="nucleotide sequence ID" value="NZ_FNAP01000001.1"/>
</dbReference>
<dbReference type="Pfam" id="PF10686">
    <property type="entry name" value="YAcAr"/>
    <property type="match status" value="1"/>
</dbReference>
<dbReference type="AlphaFoldDB" id="A0A1G6W586"/>
<proteinExistence type="predicted"/>
<evidence type="ECO:0000313" key="2">
    <source>
        <dbReference type="EMBL" id="SDD60205.1"/>
    </source>
</evidence>
<feature type="domain" description="YspA cpYpsA-related SLOG" evidence="1">
    <location>
        <begin position="195"/>
        <end position="261"/>
    </location>
</feature>
<gene>
    <name evidence="2" type="ORF">SAMN05421720_1016</name>
</gene>